<evidence type="ECO:0000313" key="3">
    <source>
        <dbReference type="Proteomes" id="UP000309668"/>
    </source>
</evidence>
<dbReference type="AlphaFoldDB" id="A0A5S3P0H7"/>
<organism evidence="2 3">
    <name type="scientific">Qipengyuania marisflavi</name>
    <dbReference type="NCBI Taxonomy" id="2486356"/>
    <lineage>
        <taxon>Bacteria</taxon>
        <taxon>Pseudomonadati</taxon>
        <taxon>Pseudomonadota</taxon>
        <taxon>Alphaproteobacteria</taxon>
        <taxon>Sphingomonadales</taxon>
        <taxon>Erythrobacteraceae</taxon>
        <taxon>Qipengyuania</taxon>
    </lineage>
</organism>
<keyword evidence="3" id="KW-1185">Reference proteome</keyword>
<proteinExistence type="predicted"/>
<comment type="caution">
    <text evidence="2">The sequence shown here is derived from an EMBL/GenBank/DDBJ whole genome shotgun (WGS) entry which is preliminary data.</text>
</comment>
<dbReference type="RefSeq" id="WP_138619219.1">
    <property type="nucleotide sequence ID" value="NZ_VCAO01000009.1"/>
</dbReference>
<reference evidence="2 3" key="1">
    <citation type="submission" date="2019-05" db="EMBL/GenBank/DDBJ databases">
        <title>Erythrobacter marisflavi sp. nov., isolated from isolated from water of an estuary environment.</title>
        <authorList>
            <person name="Yoon J.-H."/>
        </authorList>
    </citation>
    <scope>NUCLEOTIDE SEQUENCE [LARGE SCALE GENOMIC DNA]</scope>
    <source>
        <strain evidence="2 3">KEM-5</strain>
    </source>
</reference>
<evidence type="ECO:0000313" key="2">
    <source>
        <dbReference type="EMBL" id="TMM46134.1"/>
    </source>
</evidence>
<gene>
    <name evidence="2" type="ORF">FEV51_11885</name>
</gene>
<dbReference type="EMBL" id="VCAO01000009">
    <property type="protein sequence ID" value="TMM46134.1"/>
    <property type="molecule type" value="Genomic_DNA"/>
</dbReference>
<keyword evidence="1" id="KW-0812">Transmembrane</keyword>
<protein>
    <submittedName>
        <fullName evidence="2">Uncharacterized protein</fullName>
    </submittedName>
</protein>
<feature type="transmembrane region" description="Helical" evidence="1">
    <location>
        <begin position="77"/>
        <end position="96"/>
    </location>
</feature>
<dbReference type="OrthoDB" id="7594143at2"/>
<name>A0A5S3P0H7_9SPHN</name>
<evidence type="ECO:0000256" key="1">
    <source>
        <dbReference type="SAM" id="Phobius"/>
    </source>
</evidence>
<keyword evidence="1" id="KW-1133">Transmembrane helix</keyword>
<accession>A0A5S3P0H7</accession>
<feature type="transmembrane region" description="Helical" evidence="1">
    <location>
        <begin position="50"/>
        <end position="71"/>
    </location>
</feature>
<dbReference type="Proteomes" id="UP000309668">
    <property type="component" value="Unassembled WGS sequence"/>
</dbReference>
<sequence length="252" mass="27605">MSDLTQQSDRLLQEARIVRDDNRAGGRHRRALSIGEGSAKLKKKHLTRKIRNIALVLFGIWVATGMIGVILNGIGVVGVMALILASVVAVAVLGNYPKLKVPKRADLNRGDVQQMVSRTELWLEAQRPALPPPAVTLVDQIGVQLDGLGHQLDGLDQNHVKAREIRSLVGEQLPQMVESYRKIPAHLRTEQRAGATPDEQLTDSLGKISGEIDSITRQLAEGSLDDLAIKNRYLDYKFGSGAQTAPELEHKP</sequence>
<keyword evidence="1" id="KW-0472">Membrane</keyword>